<feature type="region of interest" description="Disordered" evidence="1">
    <location>
        <begin position="46"/>
        <end position="175"/>
    </location>
</feature>
<evidence type="ECO:0000256" key="1">
    <source>
        <dbReference type="SAM" id="MobiDB-lite"/>
    </source>
</evidence>
<dbReference type="PANTHER" id="PTHR36410:SF1">
    <property type="entry name" value="EXPRESSED PROTEIN"/>
    <property type="match status" value="1"/>
</dbReference>
<accession>D5A9Q8</accession>
<dbReference type="AlphaFoldDB" id="D5A9Q8"/>
<protein>
    <submittedName>
        <fullName evidence="2">Uncharacterized protein</fullName>
    </submittedName>
</protein>
<name>D5A9Q8_PICSI</name>
<reference evidence="2" key="1">
    <citation type="submission" date="2010-04" db="EMBL/GenBank/DDBJ databases">
        <authorList>
            <person name="Reid K.E."/>
            <person name="Liao N."/>
            <person name="Chan S."/>
            <person name="Docking R."/>
            <person name="Taylor G."/>
            <person name="Moore R."/>
            <person name="Mayo M."/>
            <person name="Munro S."/>
            <person name="King J."/>
            <person name="Yanchuk A."/>
            <person name="Holt R."/>
            <person name="Jones S."/>
            <person name="Marra M."/>
            <person name="Ritland C.E."/>
            <person name="Ritland K."/>
            <person name="Bohlmann J."/>
        </authorList>
    </citation>
    <scope>NUCLEOTIDE SEQUENCE</scope>
    <source>
        <tissue evidence="2">Bud</tissue>
    </source>
</reference>
<evidence type="ECO:0000313" key="2">
    <source>
        <dbReference type="EMBL" id="ADE76277.1"/>
    </source>
</evidence>
<dbReference type="EMBL" id="BT122931">
    <property type="protein sequence ID" value="ADE76277.1"/>
    <property type="molecule type" value="mRNA"/>
</dbReference>
<sequence>MQALALRALAVKSPINATLPCWHLPERVALISTHTRPAASYNIRRSVHASQEEPSDSESAMDAQKKADAEAGTKTFHSDRDDMADSFGDAYSTRSSDEGFGQRYTEHIKCGPALSEGAEATVERDANPHVEVRREYDESQGSEVREKEKARHATEHTAFLAHNRPTPRGVGGTAT</sequence>
<feature type="compositionally biased region" description="Basic and acidic residues" evidence="1">
    <location>
        <begin position="121"/>
        <end position="155"/>
    </location>
</feature>
<feature type="compositionally biased region" description="Basic and acidic residues" evidence="1">
    <location>
        <begin position="63"/>
        <end position="83"/>
    </location>
</feature>
<organism evidence="2">
    <name type="scientific">Picea sitchensis</name>
    <name type="common">Sitka spruce</name>
    <name type="synonym">Pinus sitchensis</name>
    <dbReference type="NCBI Taxonomy" id="3332"/>
    <lineage>
        <taxon>Eukaryota</taxon>
        <taxon>Viridiplantae</taxon>
        <taxon>Streptophyta</taxon>
        <taxon>Embryophyta</taxon>
        <taxon>Tracheophyta</taxon>
        <taxon>Spermatophyta</taxon>
        <taxon>Pinopsida</taxon>
        <taxon>Pinidae</taxon>
        <taxon>Conifers I</taxon>
        <taxon>Pinales</taxon>
        <taxon>Pinaceae</taxon>
        <taxon>Picea</taxon>
    </lineage>
</organism>
<dbReference type="PANTHER" id="PTHR36410">
    <property type="entry name" value="EXPRESSED PROTEIN"/>
    <property type="match status" value="1"/>
</dbReference>
<proteinExistence type="evidence at transcript level"/>